<name>A0A813Q9S4_9BILA</name>
<evidence type="ECO:0000313" key="3">
    <source>
        <dbReference type="Proteomes" id="UP000663879"/>
    </source>
</evidence>
<dbReference type="Gene3D" id="1.10.720.40">
    <property type="match status" value="1"/>
</dbReference>
<reference evidence="2" key="1">
    <citation type="submission" date="2021-02" db="EMBL/GenBank/DDBJ databases">
        <authorList>
            <person name="Nowell W R."/>
        </authorList>
    </citation>
    <scope>NUCLEOTIDE SEQUENCE</scope>
    <source>
        <strain evidence="2">Ploen Becks lab</strain>
    </source>
</reference>
<dbReference type="AlphaFoldDB" id="A0A813Q9S4"/>
<dbReference type="PROSITE" id="PS50954">
    <property type="entry name" value="LEM"/>
    <property type="match status" value="1"/>
</dbReference>
<dbReference type="EMBL" id="CAJNOC010000459">
    <property type="protein sequence ID" value="CAF0764031.1"/>
    <property type="molecule type" value="Genomic_DNA"/>
</dbReference>
<gene>
    <name evidence="2" type="ORF">OXX778_LOCUS4588</name>
</gene>
<evidence type="ECO:0000259" key="1">
    <source>
        <dbReference type="PROSITE" id="PS50954"/>
    </source>
</evidence>
<comment type="caution">
    <text evidence="2">The sequence shown here is derived from an EMBL/GenBank/DDBJ whole genome shotgun (WGS) entry which is preliminary data.</text>
</comment>
<organism evidence="2 3">
    <name type="scientific">Brachionus calyciflorus</name>
    <dbReference type="NCBI Taxonomy" id="104777"/>
    <lineage>
        <taxon>Eukaryota</taxon>
        <taxon>Metazoa</taxon>
        <taxon>Spiralia</taxon>
        <taxon>Gnathifera</taxon>
        <taxon>Rotifera</taxon>
        <taxon>Eurotatoria</taxon>
        <taxon>Monogononta</taxon>
        <taxon>Pseudotrocha</taxon>
        <taxon>Ploima</taxon>
        <taxon>Brachionidae</taxon>
        <taxon>Brachionus</taxon>
    </lineage>
</organism>
<accession>A0A813Q9S4</accession>
<dbReference type="CDD" id="cd12934">
    <property type="entry name" value="LEM"/>
    <property type="match status" value="1"/>
</dbReference>
<dbReference type="PANTHER" id="PTHR12019">
    <property type="entry name" value="LAMINA-ASSOCIATED POLYPEPTIDE THYMOPOIETIN"/>
    <property type="match status" value="1"/>
</dbReference>
<dbReference type="InterPro" id="IPR003887">
    <property type="entry name" value="LEM_dom"/>
</dbReference>
<proteinExistence type="predicted"/>
<dbReference type="PANTHER" id="PTHR12019:SF9">
    <property type="entry name" value="THYMOPOIETIN"/>
    <property type="match status" value="1"/>
</dbReference>
<dbReference type="Pfam" id="PF03020">
    <property type="entry name" value="LEM"/>
    <property type="match status" value="1"/>
</dbReference>
<feature type="domain" description="LEM" evidence="1">
    <location>
        <begin position="4"/>
        <end position="48"/>
    </location>
</feature>
<dbReference type="SMART" id="SM00540">
    <property type="entry name" value="LEM"/>
    <property type="match status" value="1"/>
</dbReference>
<evidence type="ECO:0000313" key="2">
    <source>
        <dbReference type="EMBL" id="CAF0764031.1"/>
    </source>
</evidence>
<dbReference type="Proteomes" id="UP000663879">
    <property type="component" value="Unassembled WGS sequence"/>
</dbReference>
<sequence length="352" mass="40921">MIRAEDIPSLDDDALMKVLKQAGLNKGPLTSTTRSLYEKKLIKFLKESKLPEENIAPKSNKNESVAQRPINYQEQEERIEKVKPQQPVPKPQMIIEPSVSRIEIQKINQVADHRQAQEPIIQTKKNEYIPIRPINPEPKTTSNFQTYQKADSVQVRQPQEPRQQTIIPPLNMQRERNLSRDSFEQKNTLESNKMKMNREIQSAKSANSTLPLEFKLINKEDDAKNKTISSKHMTEERPFIGYIKTDRQIQQQNYLLNRRSIVTLDKNRPITEQIRSNELNSKPLIDLSPRFHEKKIEESAQVSSSSVKMSKADPTQSDWLKNNLKYLLTVFLVAIIVFYFLQSTEEENPLME</sequence>
<dbReference type="FunFam" id="1.10.720.40:FF:000001">
    <property type="entry name" value="LEM domain containing 2, isoform CRA_a"/>
    <property type="match status" value="1"/>
</dbReference>
<dbReference type="InterPro" id="IPR011015">
    <property type="entry name" value="LEM/LEM-like_dom_sf"/>
</dbReference>
<dbReference type="OrthoDB" id="6363067at2759"/>
<protein>
    <recommendedName>
        <fullName evidence="1">LEM domain-containing protein</fullName>
    </recommendedName>
</protein>
<dbReference type="SUPFAM" id="SSF63451">
    <property type="entry name" value="LEM domain"/>
    <property type="match status" value="1"/>
</dbReference>
<keyword evidence="3" id="KW-1185">Reference proteome</keyword>
<dbReference type="InterPro" id="IPR051656">
    <property type="entry name" value="LEM_domain"/>
</dbReference>